<dbReference type="EMBL" id="JAPQKR010000014">
    <property type="protein sequence ID" value="KAJ5198592.1"/>
    <property type="molecule type" value="Genomic_DNA"/>
</dbReference>
<reference evidence="5" key="1">
    <citation type="submission" date="2022-12" db="EMBL/GenBank/DDBJ databases">
        <authorList>
            <person name="Petersen C."/>
        </authorList>
    </citation>
    <scope>NUCLEOTIDE SEQUENCE</scope>
    <source>
        <strain evidence="5">IBT 15544</strain>
    </source>
</reference>
<dbReference type="InterPro" id="IPR020846">
    <property type="entry name" value="MFS_dom"/>
</dbReference>
<dbReference type="GeneID" id="83182072"/>
<evidence type="ECO:0000313" key="6">
    <source>
        <dbReference type="Proteomes" id="UP001150904"/>
    </source>
</evidence>
<dbReference type="AlphaFoldDB" id="A0A9W9MFJ5"/>
<comment type="caution">
    <text evidence="5">The sequence shown here is derived from an EMBL/GenBank/DDBJ whole genome shotgun (WGS) entry which is preliminary data.</text>
</comment>
<feature type="transmembrane region" description="Helical" evidence="3">
    <location>
        <begin position="164"/>
        <end position="184"/>
    </location>
</feature>
<accession>A0A9W9MFJ5</accession>
<evidence type="ECO:0000256" key="1">
    <source>
        <dbReference type="ARBA" id="ARBA00004141"/>
    </source>
</evidence>
<feature type="transmembrane region" description="Helical" evidence="3">
    <location>
        <begin position="327"/>
        <end position="353"/>
    </location>
</feature>
<dbReference type="GO" id="GO:0022857">
    <property type="term" value="F:transmembrane transporter activity"/>
    <property type="evidence" value="ECO:0007669"/>
    <property type="project" value="InterPro"/>
</dbReference>
<feature type="transmembrane region" description="Helical" evidence="3">
    <location>
        <begin position="102"/>
        <end position="121"/>
    </location>
</feature>
<keyword evidence="3" id="KW-0472">Membrane</keyword>
<proteinExistence type="inferred from homology"/>
<feature type="transmembrane region" description="Helical" evidence="3">
    <location>
        <begin position="196"/>
        <end position="217"/>
    </location>
</feature>
<dbReference type="SUPFAM" id="SSF103473">
    <property type="entry name" value="MFS general substrate transporter"/>
    <property type="match status" value="1"/>
</dbReference>
<comment type="similarity">
    <text evidence="2">Belongs to the major facilitator superfamily. Monocarboxylate porter (TC 2.A.1.13) family.</text>
</comment>
<protein>
    <recommendedName>
        <fullName evidence="4">Major facilitator superfamily (MFS) profile domain-containing protein</fullName>
    </recommendedName>
</protein>
<dbReference type="RefSeq" id="XP_058307020.1">
    <property type="nucleotide sequence ID" value="XM_058454771.1"/>
</dbReference>
<keyword evidence="3" id="KW-0812">Transmembrane</keyword>
<feature type="transmembrane region" description="Helical" evidence="3">
    <location>
        <begin position="77"/>
        <end position="95"/>
    </location>
</feature>
<dbReference type="Gene3D" id="1.20.1250.20">
    <property type="entry name" value="MFS general substrate transporter like domains"/>
    <property type="match status" value="2"/>
</dbReference>
<feature type="transmembrane region" description="Helical" evidence="3">
    <location>
        <begin position="127"/>
        <end position="144"/>
    </location>
</feature>
<gene>
    <name evidence="5" type="ORF">N7498_007709</name>
</gene>
<feature type="transmembrane region" description="Helical" evidence="3">
    <location>
        <begin position="36"/>
        <end position="57"/>
    </location>
</feature>
<dbReference type="InterPro" id="IPR050327">
    <property type="entry name" value="Proton-linked_MCT"/>
</dbReference>
<organism evidence="5 6">
    <name type="scientific">Penicillium cinerascens</name>
    <dbReference type="NCBI Taxonomy" id="70096"/>
    <lineage>
        <taxon>Eukaryota</taxon>
        <taxon>Fungi</taxon>
        <taxon>Dikarya</taxon>
        <taxon>Ascomycota</taxon>
        <taxon>Pezizomycotina</taxon>
        <taxon>Eurotiomycetes</taxon>
        <taxon>Eurotiomycetidae</taxon>
        <taxon>Eurotiales</taxon>
        <taxon>Aspergillaceae</taxon>
        <taxon>Penicillium</taxon>
    </lineage>
</organism>
<sequence>MSPSDIEQGLNPEITDVSNEKDKATAHEYPDGGIQAWLVAAGGACVFFSTLGFANSFGVFEEYYLTHQLNDKSADDVAWIGSLAAFLQFSAGAIGGPLFDRYGAWVIRLAAVLSVFAIMMTSLCDKYWQFMLAQGLLMGIAMGLMQSPSMAAVMQYFMKKRAAALGLVVSGSSIGGVVLPIALSKMLNSTSLGFGWSVRIIGFVLIPLLTFWCITVKSRLPPRKTSFFVGSAFKDSRYILIIAAMFFMIVGMFEPLFYIPTYAVKRGMNATLASYLLAILNAASNLGRIIPGILADKFGRLNVLIIGGITTGIVVFCLNEARSTPALIVYSLAVGFTSGTIVSGGGAALSLCIKNPQEAGAYMGMGMGIASLAALVGPPISGALVSHYDSFSQMSIFAGVMCVVGGFIALGAKAVSPQGVFGRT</sequence>
<dbReference type="CDD" id="cd17352">
    <property type="entry name" value="MFS_MCT_SLC16"/>
    <property type="match status" value="1"/>
</dbReference>
<feature type="transmembrane region" description="Helical" evidence="3">
    <location>
        <begin position="365"/>
        <end position="388"/>
    </location>
</feature>
<dbReference type="PANTHER" id="PTHR11360:SF319">
    <property type="entry name" value="MAJOR FACILITATOR SUPERFAMILY (MFS) PROFILE DOMAIN-CONTAINING PROTEIN"/>
    <property type="match status" value="1"/>
</dbReference>
<keyword evidence="6" id="KW-1185">Reference proteome</keyword>
<dbReference type="PROSITE" id="PS50850">
    <property type="entry name" value="MFS"/>
    <property type="match status" value="1"/>
</dbReference>
<dbReference type="GO" id="GO:0016020">
    <property type="term" value="C:membrane"/>
    <property type="evidence" value="ECO:0007669"/>
    <property type="project" value="UniProtKB-SubCell"/>
</dbReference>
<evidence type="ECO:0000313" key="5">
    <source>
        <dbReference type="EMBL" id="KAJ5198592.1"/>
    </source>
</evidence>
<reference evidence="5" key="2">
    <citation type="journal article" date="2023" name="IMA Fungus">
        <title>Comparative genomic study of the Penicillium genus elucidates a diverse pangenome and 15 lateral gene transfer events.</title>
        <authorList>
            <person name="Petersen C."/>
            <person name="Sorensen T."/>
            <person name="Nielsen M.R."/>
            <person name="Sondergaard T.E."/>
            <person name="Sorensen J.L."/>
            <person name="Fitzpatrick D.A."/>
            <person name="Frisvad J.C."/>
            <person name="Nielsen K.L."/>
        </authorList>
    </citation>
    <scope>NUCLEOTIDE SEQUENCE</scope>
    <source>
        <strain evidence="5">IBT 15544</strain>
    </source>
</reference>
<dbReference type="InterPro" id="IPR036259">
    <property type="entry name" value="MFS_trans_sf"/>
</dbReference>
<name>A0A9W9MFJ5_9EURO</name>
<dbReference type="PANTHER" id="PTHR11360">
    <property type="entry name" value="MONOCARBOXYLATE TRANSPORTER"/>
    <property type="match status" value="1"/>
</dbReference>
<feature type="transmembrane region" description="Helical" evidence="3">
    <location>
        <begin position="301"/>
        <end position="321"/>
    </location>
</feature>
<feature type="transmembrane region" description="Helical" evidence="3">
    <location>
        <begin position="394"/>
        <end position="415"/>
    </location>
</feature>
<comment type="subcellular location">
    <subcellularLocation>
        <location evidence="1">Membrane</location>
        <topology evidence="1">Multi-pass membrane protein</topology>
    </subcellularLocation>
</comment>
<dbReference type="InterPro" id="IPR011701">
    <property type="entry name" value="MFS"/>
</dbReference>
<feature type="transmembrane region" description="Helical" evidence="3">
    <location>
        <begin position="238"/>
        <end position="260"/>
    </location>
</feature>
<keyword evidence="3" id="KW-1133">Transmembrane helix</keyword>
<dbReference type="OrthoDB" id="6499973at2759"/>
<feature type="domain" description="Major facilitator superfamily (MFS) profile" evidence="4">
    <location>
        <begin position="36"/>
        <end position="417"/>
    </location>
</feature>
<dbReference type="Pfam" id="PF07690">
    <property type="entry name" value="MFS_1"/>
    <property type="match status" value="1"/>
</dbReference>
<dbReference type="Proteomes" id="UP001150904">
    <property type="component" value="Unassembled WGS sequence"/>
</dbReference>
<evidence type="ECO:0000259" key="4">
    <source>
        <dbReference type="PROSITE" id="PS50850"/>
    </source>
</evidence>
<evidence type="ECO:0000256" key="2">
    <source>
        <dbReference type="ARBA" id="ARBA00006727"/>
    </source>
</evidence>
<evidence type="ECO:0000256" key="3">
    <source>
        <dbReference type="SAM" id="Phobius"/>
    </source>
</evidence>
<feature type="transmembrane region" description="Helical" evidence="3">
    <location>
        <begin position="272"/>
        <end position="294"/>
    </location>
</feature>